<evidence type="ECO:0000313" key="3">
    <source>
        <dbReference type="EMBL" id="BAS28596.1"/>
    </source>
</evidence>
<dbReference type="GO" id="GO:0030288">
    <property type="term" value="C:outer membrane-bounded periplasmic space"/>
    <property type="evidence" value="ECO:0007669"/>
    <property type="project" value="TreeGrafter"/>
</dbReference>
<dbReference type="AlphaFoldDB" id="A0A0K2SNA9"/>
<dbReference type="InterPro" id="IPR006059">
    <property type="entry name" value="SBP"/>
</dbReference>
<dbReference type="Gene3D" id="3.40.190.10">
    <property type="entry name" value="Periplasmic binding protein-like II"/>
    <property type="match status" value="2"/>
</dbReference>
<dbReference type="Pfam" id="PF13416">
    <property type="entry name" value="SBP_bac_8"/>
    <property type="match status" value="1"/>
</dbReference>
<dbReference type="EMBL" id="AP014924">
    <property type="protein sequence ID" value="BAS28596.1"/>
    <property type="molecule type" value="Genomic_DNA"/>
</dbReference>
<proteinExistence type="predicted"/>
<accession>A0A0K2SNA9</accession>
<evidence type="ECO:0008006" key="5">
    <source>
        <dbReference type="Google" id="ProtNLM"/>
    </source>
</evidence>
<gene>
    <name evidence="3" type="ORF">LIP_2766</name>
</gene>
<sequence>MRIALAAIGLVGLVLSFSTAAQPADYPAHYQQIIDASRQERSLLVYSNMAAYNWQPVIEAFNRHYPWITVQTLDLGSGEVFERYYSEVGSGARTADLMISGSPEQWIEFVSNRREAVEYVSPELANYPQELASPLPGLYTVSLDPMVLAYNKLLLAENLRPTGLQHLADLGEQEPGVFRGKITTYDVTEAFGYAINWAFVRDRGGEEAWAILSRLLPNVRPERSAGPMLEKITIGEYVAGYFISGIVLFPRLERSGQILGWTYMDEGTPFFMRGMAIPKHSTNVNSAKLMLDFILSKEGQEAFGRGGLTPYRADVDAGEFNTYRSILERIGGESKAIIVGYDEESLRQLDDFQARWESLLGR</sequence>
<feature type="chain" id="PRO_5039602786" description="Iron ABC transporter substrate-binding protein" evidence="2">
    <location>
        <begin position="21"/>
        <end position="362"/>
    </location>
</feature>
<dbReference type="SUPFAM" id="SSF53850">
    <property type="entry name" value="Periplasmic binding protein-like II"/>
    <property type="match status" value="1"/>
</dbReference>
<name>A0A0K2SNA9_LIMPI</name>
<organism evidence="3 4">
    <name type="scientific">Limnochorda pilosa</name>
    <dbReference type="NCBI Taxonomy" id="1555112"/>
    <lineage>
        <taxon>Bacteria</taxon>
        <taxon>Bacillati</taxon>
        <taxon>Bacillota</taxon>
        <taxon>Limnochordia</taxon>
        <taxon>Limnochordales</taxon>
        <taxon>Limnochordaceae</taxon>
        <taxon>Limnochorda</taxon>
    </lineage>
</organism>
<evidence type="ECO:0000313" key="4">
    <source>
        <dbReference type="Proteomes" id="UP000065807"/>
    </source>
</evidence>
<protein>
    <recommendedName>
        <fullName evidence="5">Iron ABC transporter substrate-binding protein</fullName>
    </recommendedName>
</protein>
<reference evidence="4" key="1">
    <citation type="submission" date="2015-07" db="EMBL/GenBank/DDBJ databases">
        <title>Complete genome sequence and phylogenetic analysis of Limnochorda pilosa.</title>
        <authorList>
            <person name="Watanabe M."/>
            <person name="Kojima H."/>
            <person name="Fukui M."/>
        </authorList>
    </citation>
    <scope>NUCLEOTIDE SEQUENCE [LARGE SCALE GENOMIC DNA]</scope>
    <source>
        <strain evidence="4">HC45</strain>
    </source>
</reference>
<dbReference type="PANTHER" id="PTHR30006">
    <property type="entry name" value="THIAMINE-BINDING PERIPLASMIC PROTEIN-RELATED"/>
    <property type="match status" value="1"/>
</dbReference>
<keyword evidence="1 2" id="KW-0732">Signal</keyword>
<feature type="signal peptide" evidence="2">
    <location>
        <begin position="1"/>
        <end position="20"/>
    </location>
</feature>
<evidence type="ECO:0000256" key="2">
    <source>
        <dbReference type="SAM" id="SignalP"/>
    </source>
</evidence>
<evidence type="ECO:0000256" key="1">
    <source>
        <dbReference type="ARBA" id="ARBA00022729"/>
    </source>
</evidence>
<dbReference type="PANTHER" id="PTHR30006:SF25">
    <property type="entry name" value="PHOSPHOGLYCERATE TRANSPORT REGULATORY PROTEIN PGTC"/>
    <property type="match status" value="1"/>
</dbReference>
<dbReference type="KEGG" id="lpil:LIP_2766"/>
<dbReference type="STRING" id="1555112.LIP_2766"/>
<reference evidence="4" key="2">
    <citation type="journal article" date="2016" name="Int. J. Syst. Evol. Microbiol.">
        <title>Complete genome sequence and cell structure of Limnochorda pilosa, a Gram-negative spore-former within the phylum Firmicutes.</title>
        <authorList>
            <person name="Watanabe M."/>
            <person name="Kojima H."/>
            <person name="Fukui M."/>
        </authorList>
    </citation>
    <scope>NUCLEOTIDE SEQUENCE [LARGE SCALE GENOMIC DNA]</scope>
    <source>
        <strain evidence="4">HC45</strain>
    </source>
</reference>
<keyword evidence="4" id="KW-1185">Reference proteome</keyword>
<dbReference type="Proteomes" id="UP000065807">
    <property type="component" value="Chromosome"/>
</dbReference>